<dbReference type="InterPro" id="IPR001138">
    <property type="entry name" value="Zn2Cys6_DnaBD"/>
</dbReference>
<dbReference type="GO" id="GO:0008270">
    <property type="term" value="F:zinc ion binding"/>
    <property type="evidence" value="ECO:0007669"/>
    <property type="project" value="InterPro"/>
</dbReference>
<feature type="region of interest" description="Disordered" evidence="2">
    <location>
        <begin position="219"/>
        <end position="307"/>
    </location>
</feature>
<reference evidence="5" key="3">
    <citation type="journal article" date="2022" name="bioRxiv">
        <title>A global pangenome for the wheat fungal pathogen Pyrenophora tritici-repentis and prediction of effector protein structural homology.</title>
        <authorList>
            <person name="Moolhuijzen P."/>
            <person name="See P.T."/>
            <person name="Shi G."/>
            <person name="Powell H.R."/>
            <person name="Cockram J."/>
            <person name="Jorgensen L.N."/>
            <person name="Benslimane H."/>
            <person name="Strelkov S.E."/>
            <person name="Turner J."/>
            <person name="Liu Z."/>
            <person name="Moffat C.S."/>
        </authorList>
    </citation>
    <scope>NUCLEOTIDE SEQUENCE</scope>
    <source>
        <strain evidence="5">86-124</strain>
    </source>
</reference>
<dbReference type="PANTHER" id="PTHR35392:SF3">
    <property type="entry name" value="ZN(2)-C6 FUNGAL-TYPE DOMAIN-CONTAINING PROTEIN"/>
    <property type="match status" value="1"/>
</dbReference>
<dbReference type="OMA" id="VNHPCRD"/>
<organism evidence="5 7">
    <name type="scientific">Pyrenophora tritici-repentis</name>
    <dbReference type="NCBI Taxonomy" id="45151"/>
    <lineage>
        <taxon>Eukaryota</taxon>
        <taxon>Fungi</taxon>
        <taxon>Dikarya</taxon>
        <taxon>Ascomycota</taxon>
        <taxon>Pezizomycotina</taxon>
        <taxon>Dothideomycetes</taxon>
        <taxon>Pleosporomycetidae</taxon>
        <taxon>Pleosporales</taxon>
        <taxon>Pleosporineae</taxon>
        <taxon>Pleosporaceae</taxon>
        <taxon>Pyrenophora</taxon>
    </lineage>
</organism>
<dbReference type="AlphaFoldDB" id="A0A2W1ECZ3"/>
<protein>
    <submittedName>
        <fullName evidence="5">GAL4 domain containing protein</fullName>
    </submittedName>
</protein>
<accession>A0A2W1ECZ3</accession>
<dbReference type="SUPFAM" id="SSF57701">
    <property type="entry name" value="Zn2/Cys6 DNA-binding domain"/>
    <property type="match status" value="1"/>
</dbReference>
<dbReference type="Proteomes" id="UP000249757">
    <property type="component" value="Unassembled WGS sequence"/>
</dbReference>
<dbReference type="SMART" id="SM00066">
    <property type="entry name" value="GAL4"/>
    <property type="match status" value="1"/>
</dbReference>
<reference evidence="4 6" key="1">
    <citation type="journal article" date="2018" name="BMC Genomics">
        <title>Comparative genomics of the wheat fungal pathogen Pyrenophora tritici-repentis reveals chromosomal variations and genome plasticity.</title>
        <authorList>
            <person name="Moolhuijzen P."/>
            <person name="See P.T."/>
            <person name="Hane J.K."/>
            <person name="Shi G."/>
            <person name="Liu Z."/>
            <person name="Oliver R.P."/>
            <person name="Moffat C.S."/>
        </authorList>
    </citation>
    <scope>NUCLEOTIDE SEQUENCE [LARGE SCALE GENOMIC DNA]</scope>
    <source>
        <strain evidence="4">M4</strain>
    </source>
</reference>
<evidence type="ECO:0000313" key="6">
    <source>
        <dbReference type="Proteomes" id="UP000245464"/>
    </source>
</evidence>
<gene>
    <name evidence="5" type="ORF">Ptr86124_002007</name>
    <name evidence="4" type="ORF">PtrM4_064380</name>
</gene>
<dbReference type="EMBL" id="NQIK02000002">
    <property type="protein sequence ID" value="KAF7574814.1"/>
    <property type="molecule type" value="Genomic_DNA"/>
</dbReference>
<dbReference type="PANTHER" id="PTHR35392">
    <property type="entry name" value="ZN(II)2CYS6 TRANSCRIPTION FACTOR (EUROFUNG)-RELATED-RELATED"/>
    <property type="match status" value="1"/>
</dbReference>
<evidence type="ECO:0000256" key="1">
    <source>
        <dbReference type="ARBA" id="ARBA00023242"/>
    </source>
</evidence>
<dbReference type="InterPro" id="IPR052973">
    <property type="entry name" value="Fungal_sec-metab_reg_TF"/>
</dbReference>
<feature type="region of interest" description="Disordered" evidence="2">
    <location>
        <begin position="60"/>
        <end position="81"/>
    </location>
</feature>
<sequence length="766" mass="85357">MSYLENEISMTEGWQDLVVWDEELLDPFFQGATSYLSAQQSSYTSSYQFSDSYTSEPSYLVSAPPSVADEPPSLEYSAPPSIPDEQCLSGRMYDTSLSFDAHSTSRSPFPTGSHDFGSFRIYNNNLLSPLENFDDVPILDTRYDRIPETFPSSTGSLESAAETVFNPYITGSSHSFSGLDVRVSGVFSNPSAWADRPRIIEPIDENASNSAEVAPITIPQSFSQSYNPAPSSYRQSNRERELHSSSMAITIPAGVRTNYNNRTSHSESTRRVPPILSVSPGALRPSRSAMSPRHTSRPRRKTSIPSPASDSYAWVAYQPNPLTNRLAPTSTEGLAGRALRGRKKALTAEQRSHAALMRIVRACSNCQRRKEKCDPGTPCKACVEYYKGDLVNHPCRDHTLSDLSTAFLSDRLGWHPTDRPVESFIPAGSFEISTDFTYTVPLNFGFGPNFPVAVHAIKLKGNRRLVHEHIIYAWPPEVPTGHTHKHAVLPAVLTDAAQFHLMQTLDSHLSLLVTRHFHAFPLFRSPLRVLREIYVFSCSIPANSTHYRILHQALKLLVLVHVGGDITLPSPSESSVVKQFISDTMDIPKEITPTPCFIRAQFGRIMPDLALKLMKDVLSSLEQLSLNKDCSDWPIVLAVLISILMTVESVHYHAAKLPYHNRYDMPRPSAEEDLKFDEQGVKALLDFYSACFSGCHARIRPDWEGESVQSHNIGSPEAKFIEGLRSTIKMADNAGYLAQKANETREGDDMGYFFDRLVARLLSSKL</sequence>
<evidence type="ECO:0000313" key="7">
    <source>
        <dbReference type="Proteomes" id="UP000249757"/>
    </source>
</evidence>
<name>A0A2W1ECZ3_9PLEO</name>
<reference evidence="7" key="4">
    <citation type="journal article" date="2022" name="Microb. Genom.">
        <title>A global pangenome for the wheat fungal pathogen Pyrenophora tritici-repentis and prediction of effector protein structural homology.</title>
        <authorList>
            <person name="Moolhuijzen P.M."/>
            <person name="See P.T."/>
            <person name="Shi G."/>
            <person name="Powell H.R."/>
            <person name="Cockram J."/>
            <person name="Jorgensen L.N."/>
            <person name="Benslimane H."/>
            <person name="Strelkov S.E."/>
            <person name="Turner J."/>
            <person name="Liu Z."/>
            <person name="Moffat C.S."/>
        </authorList>
    </citation>
    <scope>NUCLEOTIDE SEQUENCE [LARGE SCALE GENOMIC DNA]</scope>
</reference>
<dbReference type="CDD" id="cd00067">
    <property type="entry name" value="GAL4"/>
    <property type="match status" value="1"/>
</dbReference>
<dbReference type="GO" id="GO:0000981">
    <property type="term" value="F:DNA-binding transcription factor activity, RNA polymerase II-specific"/>
    <property type="evidence" value="ECO:0007669"/>
    <property type="project" value="InterPro"/>
</dbReference>
<dbReference type="Proteomes" id="UP000245464">
    <property type="component" value="Chromosome 2"/>
</dbReference>
<keyword evidence="1" id="KW-0539">Nucleus</keyword>
<dbReference type="EMBL" id="NRDI02000002">
    <property type="protein sequence ID" value="KAI1518879.1"/>
    <property type="molecule type" value="Genomic_DNA"/>
</dbReference>
<dbReference type="OrthoDB" id="3921198at2759"/>
<comment type="caution">
    <text evidence="5">The sequence shown here is derived from an EMBL/GenBank/DDBJ whole genome shotgun (WGS) entry which is preliminary data.</text>
</comment>
<reference evidence="5" key="2">
    <citation type="submission" date="2021-05" db="EMBL/GenBank/DDBJ databases">
        <authorList>
            <person name="Moolhuijzen P.M."/>
            <person name="Moffat C.S."/>
        </authorList>
    </citation>
    <scope>NUCLEOTIDE SEQUENCE</scope>
    <source>
        <strain evidence="5">86-124</strain>
    </source>
</reference>
<keyword evidence="7" id="KW-1185">Reference proteome</keyword>
<feature type="domain" description="Zn(2)-C6 fungal-type" evidence="3">
    <location>
        <begin position="362"/>
        <end position="397"/>
    </location>
</feature>
<feature type="compositionally biased region" description="Polar residues" evidence="2">
    <location>
        <begin position="219"/>
        <end position="235"/>
    </location>
</feature>
<evidence type="ECO:0000313" key="5">
    <source>
        <dbReference type="EMBL" id="KAI1518879.1"/>
    </source>
</evidence>
<dbReference type="PROSITE" id="PS50048">
    <property type="entry name" value="ZN2_CY6_FUNGAL_2"/>
    <property type="match status" value="1"/>
</dbReference>
<evidence type="ECO:0000313" key="4">
    <source>
        <dbReference type="EMBL" id="KAF7574814.1"/>
    </source>
</evidence>
<dbReference type="InterPro" id="IPR036864">
    <property type="entry name" value="Zn2-C6_fun-type_DNA-bd_sf"/>
</dbReference>
<evidence type="ECO:0000259" key="3">
    <source>
        <dbReference type="PROSITE" id="PS50048"/>
    </source>
</evidence>
<proteinExistence type="predicted"/>
<evidence type="ECO:0000256" key="2">
    <source>
        <dbReference type="SAM" id="MobiDB-lite"/>
    </source>
</evidence>